<dbReference type="Gene3D" id="3.30.200.20">
    <property type="entry name" value="Phosphorylase Kinase, domain 1"/>
    <property type="match status" value="1"/>
</dbReference>
<gene>
    <name evidence="1" type="ORF">EW026_g6061</name>
</gene>
<dbReference type="SUPFAM" id="SSF56112">
    <property type="entry name" value="Protein kinase-like (PK-like)"/>
    <property type="match status" value="1"/>
</dbReference>
<reference evidence="1 2" key="1">
    <citation type="submission" date="2019-02" db="EMBL/GenBank/DDBJ databases">
        <title>Genome sequencing of the rare red list fungi Phlebia centrifuga.</title>
        <authorList>
            <person name="Buettner E."/>
            <person name="Kellner H."/>
        </authorList>
    </citation>
    <scope>NUCLEOTIDE SEQUENCE [LARGE SCALE GENOMIC DNA]</scope>
    <source>
        <strain evidence="1 2">DSM 108282</strain>
    </source>
</reference>
<organism evidence="1 2">
    <name type="scientific">Hermanssonia centrifuga</name>
    <dbReference type="NCBI Taxonomy" id="98765"/>
    <lineage>
        <taxon>Eukaryota</taxon>
        <taxon>Fungi</taxon>
        <taxon>Dikarya</taxon>
        <taxon>Basidiomycota</taxon>
        <taxon>Agaricomycotina</taxon>
        <taxon>Agaricomycetes</taxon>
        <taxon>Polyporales</taxon>
        <taxon>Meruliaceae</taxon>
        <taxon>Hermanssonia</taxon>
    </lineage>
</organism>
<accession>A0A4V3X9V0</accession>
<keyword evidence="2" id="KW-1185">Reference proteome</keyword>
<protein>
    <recommendedName>
        <fullName evidence="3">Protein kinase domain-containing protein</fullName>
    </recommendedName>
</protein>
<evidence type="ECO:0008006" key="3">
    <source>
        <dbReference type="Google" id="ProtNLM"/>
    </source>
</evidence>
<comment type="caution">
    <text evidence="1">The sequence shown here is derived from an EMBL/GenBank/DDBJ whole genome shotgun (WGS) entry which is preliminary data.</text>
</comment>
<dbReference type="AlphaFoldDB" id="A0A4V3X9V0"/>
<dbReference type="Gene3D" id="1.10.510.10">
    <property type="entry name" value="Transferase(Phosphotransferase) domain 1"/>
    <property type="match status" value="1"/>
</dbReference>
<sequence>MGVPSATDEHSISIVIQAGIEGAAVEATRQRGDVKVFIKAVKPATREIDFPACFSTHQWRDHPSNHFLPVLDVLEDPLDANNVLMVTPHVRPLDYSAFTTLEEIIDFMEQTLRGMQFMHGEDIAHRKRAQIPSKSHPARPIPIAQPVLGTPSCPEALSLFYSLLAFS</sequence>
<dbReference type="Proteomes" id="UP000309038">
    <property type="component" value="Unassembled WGS sequence"/>
</dbReference>
<proteinExistence type="predicted"/>
<name>A0A4V3X9V0_9APHY</name>
<evidence type="ECO:0000313" key="2">
    <source>
        <dbReference type="Proteomes" id="UP000309038"/>
    </source>
</evidence>
<dbReference type="InterPro" id="IPR011009">
    <property type="entry name" value="Kinase-like_dom_sf"/>
</dbReference>
<dbReference type="EMBL" id="SGPJ01000303">
    <property type="protein sequence ID" value="THG95622.1"/>
    <property type="molecule type" value="Genomic_DNA"/>
</dbReference>
<evidence type="ECO:0000313" key="1">
    <source>
        <dbReference type="EMBL" id="THG95622.1"/>
    </source>
</evidence>